<dbReference type="Gene3D" id="3.10.450.50">
    <property type="match status" value="1"/>
</dbReference>
<evidence type="ECO:0000313" key="2">
    <source>
        <dbReference type="EMBL" id="MCH4564572.1"/>
    </source>
</evidence>
<proteinExistence type="predicted"/>
<reference evidence="2 3" key="1">
    <citation type="submission" date="2022-02" db="EMBL/GenBank/DDBJ databases">
        <title>Halomonas fukangensis sp. nov., a halophilic bacterium isolated from a bulk soil of Kalidium foliatum at Fukang.</title>
        <authorList>
            <person name="Huang Y."/>
        </authorList>
    </citation>
    <scope>NUCLEOTIDE SEQUENCE [LARGE SCALE GENOMIC DNA]</scope>
    <source>
        <strain evidence="2 3">EGI 63088</strain>
    </source>
</reference>
<keyword evidence="3" id="KW-1185">Reference proteome</keyword>
<sequence>MNNKGTVRQYLDGFNASDHERILACLTDDVEWELPGAFHLVGKAAFDGEIENDAFEGSPVITVTRLVEENDVVVAEGKVQTRKKGGDVLNLAFCDVFLMEHGLIRKLTSYLMEVK</sequence>
<dbReference type="InterPro" id="IPR032710">
    <property type="entry name" value="NTF2-like_dom_sf"/>
</dbReference>
<comment type="caution">
    <text evidence="2">The sequence shown here is derived from an EMBL/GenBank/DDBJ whole genome shotgun (WGS) entry which is preliminary data.</text>
</comment>
<dbReference type="SUPFAM" id="SSF54427">
    <property type="entry name" value="NTF2-like"/>
    <property type="match status" value="1"/>
</dbReference>
<gene>
    <name evidence="2" type="ORF">MKP05_15825</name>
</gene>
<evidence type="ECO:0000313" key="3">
    <source>
        <dbReference type="Proteomes" id="UP001202117"/>
    </source>
</evidence>
<name>A0ABS9RXL1_9GAMM</name>
<dbReference type="EMBL" id="JAKVPY010000020">
    <property type="protein sequence ID" value="MCH4564572.1"/>
    <property type="molecule type" value="Genomic_DNA"/>
</dbReference>
<dbReference type="InterPro" id="IPR037401">
    <property type="entry name" value="SnoaL-like"/>
</dbReference>
<protein>
    <submittedName>
        <fullName evidence="2">Nuclear transport factor 2 family protein</fullName>
    </submittedName>
</protein>
<evidence type="ECO:0000259" key="1">
    <source>
        <dbReference type="Pfam" id="PF12680"/>
    </source>
</evidence>
<organism evidence="2 3">
    <name type="scientific">Halomonas flagellata</name>
    <dbReference type="NCBI Taxonomy" id="2920385"/>
    <lineage>
        <taxon>Bacteria</taxon>
        <taxon>Pseudomonadati</taxon>
        <taxon>Pseudomonadota</taxon>
        <taxon>Gammaproteobacteria</taxon>
        <taxon>Oceanospirillales</taxon>
        <taxon>Halomonadaceae</taxon>
        <taxon>Halomonas</taxon>
    </lineage>
</organism>
<dbReference type="RefSeq" id="WP_240569205.1">
    <property type="nucleotide sequence ID" value="NZ_JAKVPY010000020.1"/>
</dbReference>
<dbReference type="Proteomes" id="UP001202117">
    <property type="component" value="Unassembled WGS sequence"/>
</dbReference>
<dbReference type="Pfam" id="PF12680">
    <property type="entry name" value="SnoaL_2"/>
    <property type="match status" value="1"/>
</dbReference>
<feature type="domain" description="SnoaL-like" evidence="1">
    <location>
        <begin position="7"/>
        <end position="105"/>
    </location>
</feature>
<accession>A0ABS9RXL1</accession>